<keyword evidence="1" id="KW-0227">DNA damage</keyword>
<keyword evidence="2" id="KW-0067">ATP-binding</keyword>
<keyword evidence="2" id="KW-0347">Helicase</keyword>
<gene>
    <name evidence="5" type="ORF">ADN00_15110</name>
</gene>
<dbReference type="Proteomes" id="UP000050417">
    <property type="component" value="Unassembled WGS sequence"/>
</dbReference>
<feature type="domain" description="PD-(D/E)XK endonuclease-like" evidence="4">
    <location>
        <begin position="8"/>
        <end position="242"/>
    </location>
</feature>
<comment type="caution">
    <text evidence="5">The sequence shown here is derived from an EMBL/GenBank/DDBJ whole genome shotgun (WGS) entry which is preliminary data.</text>
</comment>
<keyword evidence="6" id="KW-1185">Reference proteome</keyword>
<evidence type="ECO:0000259" key="4">
    <source>
        <dbReference type="Pfam" id="PF12705"/>
    </source>
</evidence>
<evidence type="ECO:0000256" key="1">
    <source>
        <dbReference type="ARBA" id="ARBA00022763"/>
    </source>
</evidence>
<dbReference type="EMBL" id="LGCL01000039">
    <property type="protein sequence ID" value="KPL72162.1"/>
    <property type="molecule type" value="Genomic_DNA"/>
</dbReference>
<dbReference type="STRING" id="1134406.ADN00_15110"/>
<dbReference type="Pfam" id="PF12705">
    <property type="entry name" value="PDDEXK_1"/>
    <property type="match status" value="1"/>
</dbReference>
<name>A0A0N8GLD1_9CHLR</name>
<proteinExistence type="predicted"/>
<dbReference type="OrthoDB" id="306181at2"/>
<dbReference type="InterPro" id="IPR011604">
    <property type="entry name" value="PDDEXK-like_dom_sf"/>
</dbReference>
<evidence type="ECO:0000313" key="6">
    <source>
        <dbReference type="Proteomes" id="UP000050417"/>
    </source>
</evidence>
<dbReference type="AlphaFoldDB" id="A0A0N8GLD1"/>
<dbReference type="InterPro" id="IPR038726">
    <property type="entry name" value="PDDEXK_AddAB-type"/>
</dbReference>
<evidence type="ECO:0000256" key="3">
    <source>
        <dbReference type="ARBA" id="ARBA00023204"/>
    </source>
</evidence>
<evidence type="ECO:0000313" key="5">
    <source>
        <dbReference type="EMBL" id="KPL72162.1"/>
    </source>
</evidence>
<sequence>MPLLPDFQFSQSSLQDYADCPRRFELRYILRQNWPALKSEPVLEMENWMDQGRQYHQMVQQYLLGIPEELLRPLITQPEGLQWWEQFIKVNPLAGLPDQVRLPEYRLSAPFHGFRLVAQYDLVCANPGEKAVIVDWKTSRHRPKKGWRERLQTRVYLFLLAEAGMRLNHNQPWQPEQMEMLYWFPAFPHEPERIPYSTARYQADREFLTDLINQIQSTPDGSFEKTADEKRCLYCPYRSLCERGDAAGNFLEEPSLSSGDLLELNLDEIEELEF</sequence>
<organism evidence="5 6">
    <name type="scientific">Ornatilinea apprima</name>
    <dbReference type="NCBI Taxonomy" id="1134406"/>
    <lineage>
        <taxon>Bacteria</taxon>
        <taxon>Bacillati</taxon>
        <taxon>Chloroflexota</taxon>
        <taxon>Anaerolineae</taxon>
        <taxon>Anaerolineales</taxon>
        <taxon>Anaerolineaceae</taxon>
        <taxon>Ornatilinea</taxon>
    </lineage>
</organism>
<keyword evidence="3" id="KW-0234">DNA repair</keyword>
<dbReference type="GO" id="GO:0004386">
    <property type="term" value="F:helicase activity"/>
    <property type="evidence" value="ECO:0007669"/>
    <property type="project" value="UniProtKB-KW"/>
</dbReference>
<dbReference type="RefSeq" id="WP_075063871.1">
    <property type="nucleotide sequence ID" value="NZ_LGCL01000039.1"/>
</dbReference>
<evidence type="ECO:0000256" key="2">
    <source>
        <dbReference type="ARBA" id="ARBA00022806"/>
    </source>
</evidence>
<dbReference type="Gene3D" id="3.90.320.10">
    <property type="match status" value="1"/>
</dbReference>
<accession>A0A0N8GLD1</accession>
<keyword evidence="2" id="KW-0547">Nucleotide-binding</keyword>
<reference evidence="5 6" key="1">
    <citation type="submission" date="2015-07" db="EMBL/GenBank/DDBJ databases">
        <title>Genome sequence of Ornatilinea apprima DSM 23815.</title>
        <authorList>
            <person name="Hemp J."/>
            <person name="Ward L.M."/>
            <person name="Pace L.A."/>
            <person name="Fischer W.W."/>
        </authorList>
    </citation>
    <scope>NUCLEOTIDE SEQUENCE [LARGE SCALE GENOMIC DNA]</scope>
    <source>
        <strain evidence="5 6">P3M-1</strain>
    </source>
</reference>
<dbReference type="GO" id="GO:0006281">
    <property type="term" value="P:DNA repair"/>
    <property type="evidence" value="ECO:0007669"/>
    <property type="project" value="UniProtKB-KW"/>
</dbReference>
<keyword evidence="2" id="KW-0378">Hydrolase</keyword>
<protein>
    <recommendedName>
        <fullName evidence="4">PD-(D/E)XK endonuclease-like domain-containing protein</fullName>
    </recommendedName>
</protein>